<comment type="caution">
    <text evidence="3">The sequence shown here is derived from an EMBL/GenBank/DDBJ whole genome shotgun (WGS) entry which is preliminary data.</text>
</comment>
<dbReference type="InterPro" id="IPR011051">
    <property type="entry name" value="RmlC_Cupin_sf"/>
</dbReference>
<evidence type="ECO:0000259" key="2">
    <source>
        <dbReference type="PROSITE" id="PS50943"/>
    </source>
</evidence>
<sequence>MSEAKPDVDALVATVGLQVRAARKQAGLTLDTLSKAAGVSVGLISQVERGKGNPSFATLAQIAHGLDIPIGRLFHLADQVSPVVRHDERRVLDFHGAAELTGARYELLTPTLSGALESIWVETEPGHDTSDTPFRHNGEEFGIVLSGVKDVYLDGVRHRLYPGDSITYSSSVPHWYANPGDEPASSVWVITPPTW</sequence>
<gene>
    <name evidence="3" type="ORF">OKJ99_33010</name>
</gene>
<dbReference type="Pfam" id="PF07883">
    <property type="entry name" value="Cupin_2"/>
    <property type="match status" value="1"/>
</dbReference>
<dbReference type="SUPFAM" id="SSF47413">
    <property type="entry name" value="lambda repressor-like DNA-binding domains"/>
    <property type="match status" value="1"/>
</dbReference>
<dbReference type="SUPFAM" id="SSF51182">
    <property type="entry name" value="RmlC-like cupins"/>
    <property type="match status" value="1"/>
</dbReference>
<dbReference type="InterPro" id="IPR001387">
    <property type="entry name" value="Cro/C1-type_HTH"/>
</dbReference>
<dbReference type="InterPro" id="IPR013096">
    <property type="entry name" value="Cupin_2"/>
</dbReference>
<name>A0ABU6FE51_9ACTN</name>
<protein>
    <submittedName>
        <fullName evidence="3">XRE family transcriptional regulator</fullName>
    </submittedName>
</protein>
<dbReference type="Pfam" id="PF01381">
    <property type="entry name" value="HTH_3"/>
    <property type="match status" value="1"/>
</dbReference>
<proteinExistence type="predicted"/>
<dbReference type="CDD" id="cd00093">
    <property type="entry name" value="HTH_XRE"/>
    <property type="match status" value="1"/>
</dbReference>
<dbReference type="Proteomes" id="UP001354931">
    <property type="component" value="Unassembled WGS sequence"/>
</dbReference>
<keyword evidence="1" id="KW-0238">DNA-binding</keyword>
<dbReference type="RefSeq" id="WP_326021735.1">
    <property type="nucleotide sequence ID" value="NZ_JAOZYC010000164.1"/>
</dbReference>
<dbReference type="InterPro" id="IPR050807">
    <property type="entry name" value="TransReg_Diox_bact_type"/>
</dbReference>
<reference evidence="3 4" key="1">
    <citation type="submission" date="2022-10" db="EMBL/GenBank/DDBJ databases">
        <authorList>
            <person name="Xie J."/>
            <person name="Shen N."/>
        </authorList>
    </citation>
    <scope>NUCLEOTIDE SEQUENCE [LARGE SCALE GENOMIC DNA]</scope>
    <source>
        <strain evidence="3 4">YIM65594</strain>
    </source>
</reference>
<dbReference type="InterPro" id="IPR010982">
    <property type="entry name" value="Lambda_DNA-bd_dom_sf"/>
</dbReference>
<dbReference type="CDD" id="cd02209">
    <property type="entry name" value="cupin_XRE_C"/>
    <property type="match status" value="1"/>
</dbReference>
<feature type="domain" description="HTH cro/C1-type" evidence="2">
    <location>
        <begin position="19"/>
        <end position="73"/>
    </location>
</feature>
<dbReference type="PANTHER" id="PTHR46797:SF2">
    <property type="entry name" value="TRANSCRIPTIONAL REGULATOR"/>
    <property type="match status" value="1"/>
</dbReference>
<accession>A0ABU6FE51</accession>
<organism evidence="3 4">
    <name type="scientific">Streptomyces endophyticus</name>
    <dbReference type="NCBI Taxonomy" id="714166"/>
    <lineage>
        <taxon>Bacteria</taxon>
        <taxon>Bacillati</taxon>
        <taxon>Actinomycetota</taxon>
        <taxon>Actinomycetes</taxon>
        <taxon>Kitasatosporales</taxon>
        <taxon>Streptomycetaceae</taxon>
        <taxon>Streptomyces</taxon>
    </lineage>
</organism>
<dbReference type="Gene3D" id="1.10.260.40">
    <property type="entry name" value="lambda repressor-like DNA-binding domains"/>
    <property type="match status" value="1"/>
</dbReference>
<dbReference type="Gene3D" id="2.60.120.10">
    <property type="entry name" value="Jelly Rolls"/>
    <property type="match status" value="1"/>
</dbReference>
<evidence type="ECO:0000313" key="3">
    <source>
        <dbReference type="EMBL" id="MEB8342325.1"/>
    </source>
</evidence>
<dbReference type="PANTHER" id="PTHR46797">
    <property type="entry name" value="HTH-TYPE TRANSCRIPTIONAL REGULATOR"/>
    <property type="match status" value="1"/>
</dbReference>
<evidence type="ECO:0000313" key="4">
    <source>
        <dbReference type="Proteomes" id="UP001354931"/>
    </source>
</evidence>
<evidence type="ECO:0000256" key="1">
    <source>
        <dbReference type="ARBA" id="ARBA00023125"/>
    </source>
</evidence>
<dbReference type="SMART" id="SM00530">
    <property type="entry name" value="HTH_XRE"/>
    <property type="match status" value="1"/>
</dbReference>
<dbReference type="InterPro" id="IPR014710">
    <property type="entry name" value="RmlC-like_jellyroll"/>
</dbReference>
<dbReference type="PROSITE" id="PS50943">
    <property type="entry name" value="HTH_CROC1"/>
    <property type="match status" value="1"/>
</dbReference>
<keyword evidence="4" id="KW-1185">Reference proteome</keyword>
<dbReference type="EMBL" id="JAOZYC010000164">
    <property type="protein sequence ID" value="MEB8342325.1"/>
    <property type="molecule type" value="Genomic_DNA"/>
</dbReference>